<dbReference type="PATRIC" id="fig|408015.6.peg.3324"/>
<feature type="region of interest" description="Disordered" evidence="1">
    <location>
        <begin position="13"/>
        <end position="62"/>
    </location>
</feature>
<evidence type="ECO:0000313" key="3">
    <source>
        <dbReference type="Proteomes" id="UP000034034"/>
    </source>
</evidence>
<sequence length="274" mass="28548">MAAALAGTVALTGCGSDRERPSFIGEGIPTDGGEQDEEGTGGDGAEDKPAAGGNGVTDLPPPEMVSRAMDAVTGADSLRLSGTIEESPGQLMEIDMLMDVRGDCAGTVAVAGEGSFELLKRGNELWYQPDTEFWQAVTGSDMTELSGMYLYGTTDNPDAGAMAEMCDLEGFLGNFGDVSGMTSDEVSVGEESTHLNVPVIALHEVPKPGSSRESTLLIATEGEPYLMHMEQTERGTTNAISMSDFDVPVDFDEPAAHLVLDLEELANGGAPGGF</sequence>
<dbReference type="HOGENOM" id="CLU_061390_1_0_11"/>
<organism evidence="2 3">
    <name type="scientific">Streptomyces xiamenensis</name>
    <dbReference type="NCBI Taxonomy" id="408015"/>
    <lineage>
        <taxon>Bacteria</taxon>
        <taxon>Bacillati</taxon>
        <taxon>Actinomycetota</taxon>
        <taxon>Actinomycetes</taxon>
        <taxon>Kitasatosporales</taxon>
        <taxon>Streptomycetaceae</taxon>
        <taxon>Streptomyces</taxon>
    </lineage>
</organism>
<gene>
    <name evidence="2" type="ORF">SXIM_32840</name>
</gene>
<dbReference type="Proteomes" id="UP000034034">
    <property type="component" value="Chromosome"/>
</dbReference>
<keyword evidence="2" id="KW-0449">Lipoprotein</keyword>
<accession>A0A0F7FW01</accession>
<keyword evidence="3" id="KW-1185">Reference proteome</keyword>
<dbReference type="KEGG" id="sxi:SXIM_32840"/>
<evidence type="ECO:0000313" key="2">
    <source>
        <dbReference type="EMBL" id="AKG44668.1"/>
    </source>
</evidence>
<dbReference type="Gene3D" id="2.50.20.20">
    <property type="match status" value="1"/>
</dbReference>
<dbReference type="EMBL" id="CP009922">
    <property type="protein sequence ID" value="AKG44668.1"/>
    <property type="molecule type" value="Genomic_DNA"/>
</dbReference>
<proteinExistence type="predicted"/>
<name>A0A0F7FW01_9ACTN</name>
<reference evidence="2" key="1">
    <citation type="submission" date="2019-08" db="EMBL/GenBank/DDBJ databases">
        <title>Complete genome sequence of a mangrove-derived Streptomyces xiamenensis.</title>
        <authorList>
            <person name="Xu J."/>
        </authorList>
    </citation>
    <scope>NUCLEOTIDE SEQUENCE</scope>
    <source>
        <strain evidence="2">318</strain>
    </source>
</reference>
<evidence type="ECO:0000256" key="1">
    <source>
        <dbReference type="SAM" id="MobiDB-lite"/>
    </source>
</evidence>
<dbReference type="AlphaFoldDB" id="A0A0F7FW01"/>
<protein>
    <submittedName>
        <fullName evidence="2">Lipoprotein</fullName>
    </submittedName>
</protein>